<protein>
    <submittedName>
        <fullName evidence="1">Aluminum resistance protein</fullName>
    </submittedName>
</protein>
<dbReference type="HOGENOM" id="CLU_037803_3_0_9"/>
<reference evidence="2" key="1">
    <citation type="submission" date="2010-12" db="EMBL/GenBank/DDBJ databases">
        <title>The genome sequence of Filifactor alocis strain ATCC 35896.</title>
        <authorList>
            <consortium name="The Broad Institute Genome Sequencing Platform"/>
            <person name="Ward D."/>
            <person name="Earl A."/>
            <person name="Feldgarden M."/>
            <person name="Young S.K."/>
            <person name="Gargeya S."/>
            <person name="Zeng Q."/>
            <person name="Alvarado L."/>
            <person name="Berlin A."/>
            <person name="Bochicchio J."/>
            <person name="Chapman S.B."/>
            <person name="Chen Z."/>
            <person name="Freedman E."/>
            <person name="Gellesch M."/>
            <person name="Goldberg J."/>
            <person name="Griggs A."/>
            <person name="Gujja S."/>
            <person name="Heilman E."/>
            <person name="Heiman D."/>
            <person name="Howarth C."/>
            <person name="Mehta T."/>
            <person name="Neiman D."/>
            <person name="Pearson M."/>
            <person name="Roberts A."/>
            <person name="Saif S."/>
            <person name="Shea T."/>
            <person name="Shenoy N."/>
            <person name="Sisk P."/>
            <person name="Stolte C."/>
            <person name="Sykes S."/>
            <person name="White J."/>
            <person name="Yandava C."/>
            <person name="Izard J."/>
            <person name="Blanton J.M."/>
            <person name="Baranova O.V."/>
            <person name="Tanner A.C."/>
            <person name="Dewhirst F.E."/>
            <person name="Haas B."/>
            <person name="Nusbaum C."/>
            <person name="Birren B."/>
        </authorList>
    </citation>
    <scope>NUCLEOTIDE SEQUENCE [LARGE SCALE GENOMIC DNA]</scope>
    <source>
        <strain evidence="2">ATCC 35896 / D40 B5</strain>
    </source>
</reference>
<dbReference type="STRING" id="546269.HMPREF0389_01675"/>
<dbReference type="PANTHER" id="PTHR46658:SF1">
    <property type="entry name" value="CYS OR MET METABOLISM PYRIDOXAL-PHOSPHATE-DEPENDENT ENZYME"/>
    <property type="match status" value="1"/>
</dbReference>
<sequence>MDDRNIDFLRKNFGITEEILSFEKTAEEQIQHVFEQYQDIQKYNQYKVLNAMQKCRLSDTHFNWTTGYGYNDVGREKVEEIFSVVFETEDALVRSNIVNGTHALTLCLQGLLFPGDVMLSISSKPYDTLDKVIGISEDSHSLVSYGVRYKQVDFLEDGSFDRVSIEKVMRETPDLKMVYIQRSKGYSNRKSLSVEDIESIVTFVRSINRDVIIMVDNCYGEFLETREPTEVGVDIMAGSLIKNPGGGLALTGGYICGKKHLIDAVAKRLTSPSIGKECGLTFGMTRTILQGLFLAPSVVAGAVKGAIFCSKLFENQGYRTFPQSNDVRSDIIQAVQLNSAEEIIAFCKGVQEASPVDAFVSPEPWEMPGYDDPVIMAAGNFIQGSSIELSADAPIREPYTVFFQGGLTYEYSKIGSLLALKNIINLKK</sequence>
<dbReference type="RefSeq" id="WP_014261836.1">
    <property type="nucleotide sequence ID" value="NC_016630.1"/>
</dbReference>
<dbReference type="EMBL" id="CP002390">
    <property type="protein sequence ID" value="ADW16121.1"/>
    <property type="molecule type" value="Genomic_DNA"/>
</dbReference>
<dbReference type="InterPro" id="IPR009651">
    <property type="entry name" value="Met_g_lyase_put"/>
</dbReference>
<dbReference type="InterPro" id="IPR015421">
    <property type="entry name" value="PyrdxlP-dep_Trfase_major"/>
</dbReference>
<keyword evidence="2" id="KW-1185">Reference proteome</keyword>
<organism evidence="1 2">
    <name type="scientific">Filifactor alocis (strain ATCC 35896 / CCUG 47790 / D40 B5)</name>
    <name type="common">Fusobacterium alocis</name>
    <dbReference type="NCBI Taxonomy" id="546269"/>
    <lineage>
        <taxon>Bacteria</taxon>
        <taxon>Bacillati</taxon>
        <taxon>Bacillota</taxon>
        <taxon>Clostridia</taxon>
        <taxon>Peptostreptococcales</taxon>
        <taxon>Filifactoraceae</taxon>
        <taxon>Filifactor</taxon>
    </lineage>
</organism>
<dbReference type="Proteomes" id="UP000007468">
    <property type="component" value="Chromosome"/>
</dbReference>
<dbReference type="Gene3D" id="3.90.1150.60">
    <property type="entry name" value="Methioning gamme-lyase, C-terminal domain"/>
    <property type="match status" value="1"/>
</dbReference>
<gene>
    <name evidence="1" type="ordered locus">HMPREF0389_01675</name>
</gene>
<dbReference type="InterPro" id="IPR015424">
    <property type="entry name" value="PyrdxlP-dep_Trfase"/>
</dbReference>
<accession>E8RK65</accession>
<dbReference type="Gene3D" id="3.40.640.10">
    <property type="entry name" value="Type I PLP-dependent aspartate aminotransferase-like (Major domain)"/>
    <property type="match status" value="1"/>
</dbReference>
<dbReference type="PANTHER" id="PTHR46658">
    <property type="entry name" value="CYS OR MET METABOLISM PYRIDOXAL-PHOSPHATE-DEPENDENT ENZYME"/>
    <property type="match status" value="1"/>
</dbReference>
<dbReference type="OrthoDB" id="9764766at2"/>
<dbReference type="PATRIC" id="fig|546269.5.peg.175"/>
<dbReference type="Pfam" id="PF06838">
    <property type="entry name" value="Met_gamma_lyase"/>
    <property type="match status" value="1"/>
</dbReference>
<dbReference type="SUPFAM" id="SSF53383">
    <property type="entry name" value="PLP-dependent transferases"/>
    <property type="match status" value="1"/>
</dbReference>
<dbReference type="eggNOG" id="COG4100">
    <property type="taxonomic scope" value="Bacteria"/>
</dbReference>
<evidence type="ECO:0000313" key="1">
    <source>
        <dbReference type="EMBL" id="ADW16121.1"/>
    </source>
</evidence>
<evidence type="ECO:0000313" key="2">
    <source>
        <dbReference type="Proteomes" id="UP000007468"/>
    </source>
</evidence>
<name>E8RK65_FILAD</name>
<dbReference type="KEGG" id="faa:HMPREF0389_01675"/>
<proteinExistence type="predicted"/>
<dbReference type="AlphaFoldDB" id="E8RK65"/>